<dbReference type="Proteomes" id="UP000472580">
    <property type="component" value="Unassembled WGS sequence"/>
</dbReference>
<dbReference type="OrthoDB" id="9795390at2"/>
<accession>A0A6L6YG76</accession>
<dbReference type="InterPro" id="IPR037873">
    <property type="entry name" value="BamE-like"/>
</dbReference>
<evidence type="ECO:0000256" key="1">
    <source>
        <dbReference type="ARBA" id="ARBA00022729"/>
    </source>
</evidence>
<dbReference type="AlphaFoldDB" id="A0A6L6YG76"/>
<evidence type="ECO:0000313" key="3">
    <source>
        <dbReference type="Proteomes" id="UP000472580"/>
    </source>
</evidence>
<organism evidence="2 3">
    <name type="scientific">Parasutterella muris</name>
    <dbReference type="NCBI Taxonomy" id="2565572"/>
    <lineage>
        <taxon>Bacteria</taxon>
        <taxon>Pseudomonadati</taxon>
        <taxon>Pseudomonadota</taxon>
        <taxon>Betaproteobacteria</taxon>
        <taxon>Burkholderiales</taxon>
        <taxon>Sutterellaceae</taxon>
        <taxon>Parasutterella</taxon>
    </lineage>
</organism>
<evidence type="ECO:0008006" key="4">
    <source>
        <dbReference type="Google" id="ProtNLM"/>
    </source>
</evidence>
<reference evidence="2 3" key="1">
    <citation type="submission" date="2019-12" db="EMBL/GenBank/DDBJ databases">
        <title>Microbes associate with the intestines of laboratory mice.</title>
        <authorList>
            <person name="Navarre W."/>
            <person name="Wong E."/>
        </authorList>
    </citation>
    <scope>NUCLEOTIDE SEQUENCE [LARGE SCALE GENOMIC DNA]</scope>
    <source>
        <strain evidence="2 3">NM82_D38</strain>
    </source>
</reference>
<proteinExistence type="predicted"/>
<name>A0A6L6YG76_9BURK</name>
<comment type="caution">
    <text evidence="2">The sequence shown here is derived from an EMBL/GenBank/DDBJ whole genome shotgun (WGS) entry which is preliminary data.</text>
</comment>
<dbReference type="EMBL" id="WSRP01000013">
    <property type="protein sequence ID" value="MVX56606.1"/>
    <property type="molecule type" value="Genomic_DNA"/>
</dbReference>
<keyword evidence="1" id="KW-0732">Signal</keyword>
<evidence type="ECO:0000313" key="2">
    <source>
        <dbReference type="EMBL" id="MVX56606.1"/>
    </source>
</evidence>
<sequence length="87" mass="9601">MTSEQVVEALGSPNMVTTDSQRRETWVYDKVSTNVQYSKSNGGVWLLLFGAGGSAGSLSQNQRTLTIIVKFNSDGRVRDFAYRTSSF</sequence>
<dbReference type="Gene3D" id="3.30.1450.10">
    <property type="match status" value="1"/>
</dbReference>
<keyword evidence="3" id="KW-1185">Reference proteome</keyword>
<gene>
    <name evidence="2" type="ORF">E5987_05195</name>
</gene>
<protein>
    <recommendedName>
        <fullName evidence="4">Outer membrane protein assembly factor BamE</fullName>
    </recommendedName>
</protein>